<dbReference type="RefSeq" id="XP_010778671.1">
    <property type="nucleotide sequence ID" value="XM_010780369.1"/>
</dbReference>
<gene>
    <name evidence="8" type="primary">LOC104953428</name>
</gene>
<dbReference type="GO" id="GO:0004867">
    <property type="term" value="F:serine-type endopeptidase inhibitor activity"/>
    <property type="evidence" value="ECO:0007669"/>
    <property type="project" value="TreeGrafter"/>
</dbReference>
<dbReference type="KEGG" id="ncc:104953428"/>
<keyword evidence="2 5" id="KW-0732">Signal</keyword>
<dbReference type="GO" id="GO:0030198">
    <property type="term" value="P:extracellular matrix organization"/>
    <property type="evidence" value="ECO:0007669"/>
    <property type="project" value="TreeGrafter"/>
</dbReference>
<dbReference type="GO" id="GO:0005886">
    <property type="term" value="C:plasma membrane"/>
    <property type="evidence" value="ECO:0007669"/>
    <property type="project" value="TreeGrafter"/>
</dbReference>
<evidence type="ECO:0000256" key="2">
    <source>
        <dbReference type="ARBA" id="ARBA00022729"/>
    </source>
</evidence>
<evidence type="ECO:0000256" key="1">
    <source>
        <dbReference type="ARBA" id="ARBA00004370"/>
    </source>
</evidence>
<evidence type="ECO:0000259" key="6">
    <source>
        <dbReference type="PROSITE" id="PS50986"/>
    </source>
</evidence>
<organism evidence="7 8">
    <name type="scientific">Notothenia coriiceps</name>
    <name type="common">black rockcod</name>
    <dbReference type="NCBI Taxonomy" id="8208"/>
    <lineage>
        <taxon>Eukaryota</taxon>
        <taxon>Metazoa</taxon>
        <taxon>Chordata</taxon>
        <taxon>Craniata</taxon>
        <taxon>Vertebrata</taxon>
        <taxon>Euteleostomi</taxon>
        <taxon>Actinopterygii</taxon>
        <taxon>Neopterygii</taxon>
        <taxon>Teleostei</taxon>
        <taxon>Neoteleostei</taxon>
        <taxon>Acanthomorphata</taxon>
        <taxon>Eupercaria</taxon>
        <taxon>Perciformes</taxon>
        <taxon>Notothenioidei</taxon>
        <taxon>Nototheniidae</taxon>
        <taxon>Notothenia</taxon>
    </lineage>
</organism>
<dbReference type="InterPro" id="IPR011106">
    <property type="entry name" value="MANSC_N"/>
</dbReference>
<dbReference type="InterPro" id="IPR013980">
    <property type="entry name" value="MANSC_dom"/>
</dbReference>
<dbReference type="AlphaFoldDB" id="A0A6I9NVX4"/>
<dbReference type="GO" id="GO:0060429">
    <property type="term" value="P:epithelium development"/>
    <property type="evidence" value="ECO:0007669"/>
    <property type="project" value="TreeGrafter"/>
</dbReference>
<evidence type="ECO:0000256" key="3">
    <source>
        <dbReference type="ARBA" id="ARBA00023136"/>
    </source>
</evidence>
<keyword evidence="8" id="KW-0646">Protease inhibitor</keyword>
<dbReference type="Pfam" id="PF07502">
    <property type="entry name" value="MANEC"/>
    <property type="match status" value="1"/>
</dbReference>
<dbReference type="PANTHER" id="PTHR46750">
    <property type="entry name" value="KUNITZ-TYPE PROTEASE INHIBITOR 1"/>
    <property type="match status" value="1"/>
</dbReference>
<proteinExistence type="predicted"/>
<evidence type="ECO:0000256" key="4">
    <source>
        <dbReference type="ARBA" id="ARBA00023180"/>
    </source>
</evidence>
<sequence>MPPSPLLLLLLLLLLLRTAAAEDCRAAFRSGQANFVLDAEDAVEEGARLLATERVSSEEACRNACCLDRRCNLALLEPRGTAGAEHRTCDLFDCVHRNRFVCRFVNQVGFLSWIREAEFLQHLQGPQTGDKTPPIAIAARDVIVQPGVQVTLSGIQSLALDDAHIMSYSWSVQGEAESVHMQVNTGGGA</sequence>
<dbReference type="PROSITE" id="PS50986">
    <property type="entry name" value="MANSC"/>
    <property type="match status" value="1"/>
</dbReference>
<evidence type="ECO:0000256" key="5">
    <source>
        <dbReference type="SAM" id="SignalP"/>
    </source>
</evidence>
<dbReference type="PANTHER" id="PTHR46750:SF1">
    <property type="entry name" value="KUNITZ-TYPE PROTEASE INHIBITOR 1"/>
    <property type="match status" value="1"/>
</dbReference>
<dbReference type="GO" id="GO:0008544">
    <property type="term" value="P:epidermis development"/>
    <property type="evidence" value="ECO:0007669"/>
    <property type="project" value="TreeGrafter"/>
</dbReference>
<evidence type="ECO:0000313" key="8">
    <source>
        <dbReference type="RefSeq" id="XP_010778671.1"/>
    </source>
</evidence>
<keyword evidence="4" id="KW-0325">Glycoprotein</keyword>
<protein>
    <submittedName>
        <fullName evidence="8">Kunitz-type protease inhibitor 1-like</fullName>
    </submittedName>
</protein>
<keyword evidence="7" id="KW-1185">Reference proteome</keyword>
<dbReference type="SMART" id="SM00765">
    <property type="entry name" value="MANEC"/>
    <property type="match status" value="1"/>
</dbReference>
<accession>A0A6I9NVX4</accession>
<dbReference type="GeneID" id="104953428"/>
<reference evidence="8" key="1">
    <citation type="submission" date="2025-08" db="UniProtKB">
        <authorList>
            <consortium name="RefSeq"/>
        </authorList>
    </citation>
    <scope>IDENTIFICATION</scope>
    <source>
        <tissue evidence="8">Muscle</tissue>
    </source>
</reference>
<feature type="signal peptide" evidence="5">
    <location>
        <begin position="1"/>
        <end position="21"/>
    </location>
</feature>
<feature type="chain" id="PRO_5027090429" evidence="5">
    <location>
        <begin position="22"/>
        <end position="189"/>
    </location>
</feature>
<dbReference type="OrthoDB" id="2019384at2759"/>
<evidence type="ECO:0000313" key="7">
    <source>
        <dbReference type="Proteomes" id="UP000504611"/>
    </source>
</evidence>
<dbReference type="Proteomes" id="UP000504611">
    <property type="component" value="Unplaced"/>
</dbReference>
<comment type="subcellular location">
    <subcellularLocation>
        <location evidence="1">Membrane</location>
    </subcellularLocation>
</comment>
<name>A0A6I9NVX4_9TELE</name>
<keyword evidence="3" id="KW-0472">Membrane</keyword>
<feature type="domain" description="MANSC" evidence="6">
    <location>
        <begin position="31"/>
        <end position="113"/>
    </location>
</feature>